<dbReference type="EnsemblPlants" id="AUR62032051-RA">
    <property type="protein sequence ID" value="AUR62032051-RA:cds"/>
    <property type="gene ID" value="AUR62032051"/>
</dbReference>
<dbReference type="Gramene" id="AUR62032051-RA">
    <property type="protein sequence ID" value="AUR62032051-RA:cds"/>
    <property type="gene ID" value="AUR62032051"/>
</dbReference>
<dbReference type="PANTHER" id="PTHR43096">
    <property type="entry name" value="DNAJ HOMOLOG 1, MITOCHONDRIAL-RELATED"/>
    <property type="match status" value="1"/>
</dbReference>
<dbReference type="Pfam" id="PF00226">
    <property type="entry name" value="DnaJ"/>
    <property type="match status" value="1"/>
</dbReference>
<reference evidence="2" key="2">
    <citation type="submission" date="2021-03" db="UniProtKB">
        <authorList>
            <consortium name="EnsemblPlants"/>
        </authorList>
    </citation>
    <scope>IDENTIFICATION</scope>
</reference>
<dbReference type="AlphaFoldDB" id="A0A803MM89"/>
<sequence>MLISICGVSITVNQLILEIAVSCMWLQWHPDVSKDSRAGEVFKSIHLAYQVLSNEATKVQYDRVLKSGMHTSNPVQRNTYQDFEFENEFIMHRWSELRQKMRNDRYRKDMMTADKVIPLTTLILMKSLKKRLRKKGAHSLKFFSLFSSP</sequence>
<name>A0A803MM89_CHEQI</name>
<dbReference type="GO" id="GO:0051082">
    <property type="term" value="F:unfolded protein binding"/>
    <property type="evidence" value="ECO:0007669"/>
    <property type="project" value="TreeGrafter"/>
</dbReference>
<keyword evidence="3" id="KW-1185">Reference proteome</keyword>
<dbReference type="Gene3D" id="1.10.287.110">
    <property type="entry name" value="DnaJ domain"/>
    <property type="match status" value="1"/>
</dbReference>
<dbReference type="GO" id="GO:0005737">
    <property type="term" value="C:cytoplasm"/>
    <property type="evidence" value="ECO:0007669"/>
    <property type="project" value="TreeGrafter"/>
</dbReference>
<dbReference type="Proteomes" id="UP000596660">
    <property type="component" value="Unplaced"/>
</dbReference>
<dbReference type="PROSITE" id="PS00636">
    <property type="entry name" value="DNAJ_1"/>
    <property type="match status" value="1"/>
</dbReference>
<dbReference type="PANTHER" id="PTHR43096:SF58">
    <property type="entry name" value="CHAPERONE DNAJ-DOMAIN SUPERFAMILY PROTEIN"/>
    <property type="match status" value="1"/>
</dbReference>
<feature type="domain" description="J" evidence="1">
    <location>
        <begin position="1"/>
        <end position="65"/>
    </location>
</feature>
<dbReference type="CDD" id="cd06257">
    <property type="entry name" value="DnaJ"/>
    <property type="match status" value="1"/>
</dbReference>
<evidence type="ECO:0000313" key="2">
    <source>
        <dbReference type="EnsemblPlants" id="AUR62032051-RA:cds"/>
    </source>
</evidence>
<dbReference type="GO" id="GO:0042026">
    <property type="term" value="P:protein refolding"/>
    <property type="evidence" value="ECO:0007669"/>
    <property type="project" value="TreeGrafter"/>
</dbReference>
<protein>
    <recommendedName>
        <fullName evidence="1">J domain-containing protein</fullName>
    </recommendedName>
</protein>
<dbReference type="PROSITE" id="PS50076">
    <property type="entry name" value="DNAJ_2"/>
    <property type="match status" value="1"/>
</dbReference>
<evidence type="ECO:0000259" key="1">
    <source>
        <dbReference type="PROSITE" id="PS50076"/>
    </source>
</evidence>
<proteinExistence type="predicted"/>
<reference evidence="2" key="1">
    <citation type="journal article" date="2017" name="Nature">
        <title>The genome of Chenopodium quinoa.</title>
        <authorList>
            <person name="Jarvis D.E."/>
            <person name="Ho Y.S."/>
            <person name="Lightfoot D.J."/>
            <person name="Schmoeckel S.M."/>
            <person name="Li B."/>
            <person name="Borm T.J.A."/>
            <person name="Ohyanagi H."/>
            <person name="Mineta K."/>
            <person name="Michell C.T."/>
            <person name="Saber N."/>
            <person name="Kharbatia N.M."/>
            <person name="Rupper R.R."/>
            <person name="Sharp A.R."/>
            <person name="Dally N."/>
            <person name="Boughton B.A."/>
            <person name="Woo Y.H."/>
            <person name="Gao G."/>
            <person name="Schijlen E.G.W.M."/>
            <person name="Guo X."/>
            <person name="Momin A.A."/>
            <person name="Negrao S."/>
            <person name="Al-Babili S."/>
            <person name="Gehring C."/>
            <person name="Roessner U."/>
            <person name="Jung C."/>
            <person name="Murphy K."/>
            <person name="Arold S.T."/>
            <person name="Gojobori T."/>
            <person name="van der Linden C.G."/>
            <person name="van Loo E.N."/>
            <person name="Jellen E.N."/>
            <person name="Maughan P.J."/>
            <person name="Tester M."/>
        </authorList>
    </citation>
    <scope>NUCLEOTIDE SEQUENCE [LARGE SCALE GENOMIC DNA]</scope>
    <source>
        <strain evidence="2">cv. PI 614886</strain>
    </source>
</reference>
<dbReference type="InterPro" id="IPR036869">
    <property type="entry name" value="J_dom_sf"/>
</dbReference>
<dbReference type="InterPro" id="IPR001623">
    <property type="entry name" value="DnaJ_domain"/>
</dbReference>
<dbReference type="InterPro" id="IPR018253">
    <property type="entry name" value="DnaJ_domain_CS"/>
</dbReference>
<accession>A0A803MM89</accession>
<dbReference type="SUPFAM" id="SSF46565">
    <property type="entry name" value="Chaperone J-domain"/>
    <property type="match status" value="1"/>
</dbReference>
<organism evidence="2 3">
    <name type="scientific">Chenopodium quinoa</name>
    <name type="common">Quinoa</name>
    <dbReference type="NCBI Taxonomy" id="63459"/>
    <lineage>
        <taxon>Eukaryota</taxon>
        <taxon>Viridiplantae</taxon>
        <taxon>Streptophyta</taxon>
        <taxon>Embryophyta</taxon>
        <taxon>Tracheophyta</taxon>
        <taxon>Spermatophyta</taxon>
        <taxon>Magnoliopsida</taxon>
        <taxon>eudicotyledons</taxon>
        <taxon>Gunneridae</taxon>
        <taxon>Pentapetalae</taxon>
        <taxon>Caryophyllales</taxon>
        <taxon>Chenopodiaceae</taxon>
        <taxon>Chenopodioideae</taxon>
        <taxon>Atripliceae</taxon>
        <taxon>Chenopodium</taxon>
    </lineage>
</organism>
<evidence type="ECO:0000313" key="3">
    <source>
        <dbReference type="Proteomes" id="UP000596660"/>
    </source>
</evidence>